<keyword evidence="5 10" id="KW-1133">Transmembrane helix</keyword>
<keyword evidence="2 10" id="KW-0813">Transport</keyword>
<dbReference type="Pfam" id="PF00999">
    <property type="entry name" value="Na_H_Exchanger"/>
    <property type="match status" value="1"/>
</dbReference>
<dbReference type="Proteomes" id="UP000315628">
    <property type="component" value="Unassembled WGS sequence"/>
</dbReference>
<comment type="function">
    <text evidence="10">Na(+)/H(+) antiporter that extrudes sodium in exchange for external protons.</text>
</comment>
<dbReference type="InterPro" id="IPR006153">
    <property type="entry name" value="Cation/H_exchanger_TM"/>
</dbReference>
<keyword evidence="13" id="KW-1185">Reference proteome</keyword>
<sequence>MSRAVVVLDYAAPVEIAAVLLALAVTVLVGASLSTRIGVPAPLLLVLIGVLGSYLPHVPAIELSPEIVLVGLLPPLLYTAAIQTSLVEFTANRGAILALSIGLVVATTVVVAIVTHALIPGLGWPAAFAIGAVVAPPDAVAATAVGRRIGLPRRVVTILEGESLFNDATALVALRTAVAAIGGGVAAGHVALDFAIAAGGGVLAGLLVFVVVARVRRLITDPVLDTAVSLLTPFAAYLLAETIEASGVISVVVAGLLLGHKAPIIQTARSRVTERTTWATIAFLLENAVFLLIGLQAQQVLAAVGSSELGITRVLLVCLATLATVVIVRLAWIFGSRPFLGQRRRNRALPPRQALLVGWAGMRGVVTLAAAYIIPTSTPHREVLLVIAFTVVAGTLFVQGLTLPWLTRTLRVPAPDPRSDALARATLLHQAEQAGLRRLDEVEDAGGHDPDDEGIGTMIRTRVEQRTFAAWEQLGTRSGAESPSERYTRLRQEMIGAERAEVLRRRTEGDLPSEVVQEVLGMLDVEETMLESAWTAHNPPGDHAAPVGTGGCSDLDAHARVEMPPGESCEACLREGTRWVALRRCLTCGEVACCDSSVARHASAHYRTTAHPVVQSAEPGELWRWCFVHEQTG</sequence>
<feature type="transmembrane region" description="Helical" evidence="10">
    <location>
        <begin position="314"/>
        <end position="334"/>
    </location>
</feature>
<keyword evidence="6 10" id="KW-0915">Sodium</keyword>
<dbReference type="GO" id="GO:0098719">
    <property type="term" value="P:sodium ion import across plasma membrane"/>
    <property type="evidence" value="ECO:0007669"/>
    <property type="project" value="TreeGrafter"/>
</dbReference>
<dbReference type="EMBL" id="VIUW01000005">
    <property type="protein sequence ID" value="TWD13335.1"/>
    <property type="molecule type" value="Genomic_DNA"/>
</dbReference>
<dbReference type="PANTHER" id="PTHR10110:SF86">
    <property type="entry name" value="SODIUM_HYDROGEN EXCHANGER 7"/>
    <property type="match status" value="1"/>
</dbReference>
<keyword evidence="3 10" id="KW-1003">Cell membrane</keyword>
<evidence type="ECO:0000256" key="8">
    <source>
        <dbReference type="ARBA" id="ARBA00023136"/>
    </source>
</evidence>
<dbReference type="GO" id="GO:0015385">
    <property type="term" value="F:sodium:proton antiporter activity"/>
    <property type="evidence" value="ECO:0007669"/>
    <property type="project" value="InterPro"/>
</dbReference>
<evidence type="ECO:0000256" key="3">
    <source>
        <dbReference type="ARBA" id="ARBA00022475"/>
    </source>
</evidence>
<feature type="transmembrane region" description="Helical" evidence="10">
    <location>
        <begin position="354"/>
        <end position="374"/>
    </location>
</feature>
<keyword evidence="4 10" id="KW-0812">Transmembrane</keyword>
<protein>
    <submittedName>
        <fullName evidence="12">Sodium/proton antiporter (CPA1 family)</fullName>
    </submittedName>
</protein>
<evidence type="ECO:0000256" key="5">
    <source>
        <dbReference type="ARBA" id="ARBA00022989"/>
    </source>
</evidence>
<evidence type="ECO:0000313" key="12">
    <source>
        <dbReference type="EMBL" id="TWD13335.1"/>
    </source>
</evidence>
<dbReference type="AlphaFoldDB" id="A0A560W753"/>
<accession>A0A560W753</accession>
<dbReference type="InterPro" id="IPR001607">
    <property type="entry name" value="Znf_UBP"/>
</dbReference>
<dbReference type="GO" id="GO:0005886">
    <property type="term" value="C:plasma membrane"/>
    <property type="evidence" value="ECO:0007669"/>
    <property type="project" value="UniProtKB-SubCell"/>
</dbReference>
<evidence type="ECO:0000256" key="9">
    <source>
        <dbReference type="ARBA" id="ARBA00023201"/>
    </source>
</evidence>
<dbReference type="InterPro" id="IPR018422">
    <property type="entry name" value="Cation/H_exchanger_CPA1"/>
</dbReference>
<comment type="similarity">
    <text evidence="10">Belongs to the monovalent cation:proton antiporter 1 (CPA1) transporter (TC 2.A.36) family.</text>
</comment>
<feature type="transmembrane region" description="Helical" evidence="10">
    <location>
        <begin position="12"/>
        <end position="30"/>
    </location>
</feature>
<keyword evidence="9 10" id="KW-0739">Sodium transport</keyword>
<feature type="transmembrane region" description="Helical" evidence="10">
    <location>
        <begin position="386"/>
        <end position="406"/>
    </location>
</feature>
<comment type="caution">
    <text evidence="12">The sequence shown here is derived from an EMBL/GenBank/DDBJ whole genome shotgun (WGS) entry which is preliminary data.</text>
</comment>
<feature type="transmembrane region" description="Helical" evidence="10">
    <location>
        <begin position="194"/>
        <end position="215"/>
    </location>
</feature>
<dbReference type="Pfam" id="PF02148">
    <property type="entry name" value="zf-UBP"/>
    <property type="match status" value="1"/>
</dbReference>
<comment type="subcellular location">
    <subcellularLocation>
        <location evidence="1 10">Cell membrane</location>
        <topology evidence="1 10">Multi-pass membrane protein</topology>
    </subcellularLocation>
</comment>
<dbReference type="NCBIfam" id="TIGR00831">
    <property type="entry name" value="a_cpa1"/>
    <property type="match status" value="1"/>
</dbReference>
<keyword evidence="10" id="KW-0050">Antiport</keyword>
<feature type="transmembrane region" description="Helical" evidence="10">
    <location>
        <begin position="125"/>
        <end position="147"/>
    </location>
</feature>
<organism evidence="12 13">
    <name type="scientific">Marihabitans asiaticum</name>
    <dbReference type="NCBI Taxonomy" id="415218"/>
    <lineage>
        <taxon>Bacteria</taxon>
        <taxon>Bacillati</taxon>
        <taxon>Actinomycetota</taxon>
        <taxon>Actinomycetes</taxon>
        <taxon>Micrococcales</taxon>
        <taxon>Intrasporangiaceae</taxon>
        <taxon>Marihabitans</taxon>
    </lineage>
</organism>
<feature type="transmembrane region" description="Helical" evidence="10">
    <location>
        <begin position="37"/>
        <end position="55"/>
    </location>
</feature>
<evidence type="ECO:0000256" key="6">
    <source>
        <dbReference type="ARBA" id="ARBA00023053"/>
    </source>
</evidence>
<dbReference type="GO" id="GO:0008270">
    <property type="term" value="F:zinc ion binding"/>
    <property type="evidence" value="ECO:0007669"/>
    <property type="project" value="InterPro"/>
</dbReference>
<feature type="transmembrane region" description="Helical" evidence="10">
    <location>
        <begin position="276"/>
        <end position="294"/>
    </location>
</feature>
<dbReference type="Gene3D" id="6.10.140.1330">
    <property type="match status" value="1"/>
</dbReference>
<evidence type="ECO:0000256" key="7">
    <source>
        <dbReference type="ARBA" id="ARBA00023065"/>
    </source>
</evidence>
<evidence type="ECO:0000313" key="13">
    <source>
        <dbReference type="Proteomes" id="UP000315628"/>
    </source>
</evidence>
<dbReference type="InterPro" id="IPR004705">
    <property type="entry name" value="Cation/H_exchanger_CPA1_bac"/>
</dbReference>
<evidence type="ECO:0000256" key="4">
    <source>
        <dbReference type="ARBA" id="ARBA00022692"/>
    </source>
</evidence>
<feature type="transmembrane region" description="Helical" evidence="10">
    <location>
        <begin position="246"/>
        <end position="264"/>
    </location>
</feature>
<keyword evidence="8 10" id="KW-0472">Membrane</keyword>
<dbReference type="RefSeq" id="WP_246074834.1">
    <property type="nucleotide sequence ID" value="NZ_BAAAYT010000002.1"/>
</dbReference>
<evidence type="ECO:0000259" key="11">
    <source>
        <dbReference type="PROSITE" id="PS50271"/>
    </source>
</evidence>
<feature type="transmembrane region" description="Helical" evidence="10">
    <location>
        <begin position="94"/>
        <end position="119"/>
    </location>
</feature>
<name>A0A560W753_9MICO</name>
<proteinExistence type="inferred from homology"/>
<dbReference type="GO" id="GO:0051453">
    <property type="term" value="P:regulation of intracellular pH"/>
    <property type="evidence" value="ECO:0007669"/>
    <property type="project" value="TreeGrafter"/>
</dbReference>
<feature type="transmembrane region" description="Helical" evidence="10">
    <location>
        <begin position="67"/>
        <end position="87"/>
    </location>
</feature>
<feature type="domain" description="UBP-type" evidence="11">
    <location>
        <begin position="550"/>
        <end position="633"/>
    </location>
</feature>
<evidence type="ECO:0000256" key="2">
    <source>
        <dbReference type="ARBA" id="ARBA00022448"/>
    </source>
</evidence>
<reference evidence="12 13" key="1">
    <citation type="submission" date="2019-06" db="EMBL/GenBank/DDBJ databases">
        <title>Sequencing the genomes of 1000 actinobacteria strains.</title>
        <authorList>
            <person name="Klenk H.-P."/>
        </authorList>
    </citation>
    <scope>NUCLEOTIDE SEQUENCE [LARGE SCALE GENOMIC DNA]</scope>
    <source>
        <strain evidence="12 13">DSM 18935</strain>
    </source>
</reference>
<evidence type="ECO:0000256" key="1">
    <source>
        <dbReference type="ARBA" id="ARBA00004651"/>
    </source>
</evidence>
<evidence type="ECO:0000256" key="10">
    <source>
        <dbReference type="RuleBase" id="RU366002"/>
    </source>
</evidence>
<dbReference type="GO" id="GO:0015386">
    <property type="term" value="F:potassium:proton antiporter activity"/>
    <property type="evidence" value="ECO:0007669"/>
    <property type="project" value="TreeGrafter"/>
</dbReference>
<gene>
    <name evidence="12" type="ORF">FB557_2735</name>
</gene>
<dbReference type="InterPro" id="IPR013083">
    <property type="entry name" value="Znf_RING/FYVE/PHD"/>
</dbReference>
<dbReference type="PROSITE" id="PS50271">
    <property type="entry name" value="ZF_UBP"/>
    <property type="match status" value="1"/>
</dbReference>
<dbReference type="Gene3D" id="3.30.40.10">
    <property type="entry name" value="Zinc/RING finger domain, C3HC4 (zinc finger)"/>
    <property type="match status" value="1"/>
</dbReference>
<keyword evidence="7 10" id="KW-0406">Ion transport</keyword>
<dbReference type="SUPFAM" id="SSF57850">
    <property type="entry name" value="RING/U-box"/>
    <property type="match status" value="1"/>
</dbReference>
<dbReference type="PANTHER" id="PTHR10110">
    <property type="entry name" value="SODIUM/HYDROGEN EXCHANGER"/>
    <property type="match status" value="1"/>
</dbReference>